<evidence type="ECO:0000256" key="1">
    <source>
        <dbReference type="ARBA" id="ARBA00004196"/>
    </source>
</evidence>
<evidence type="ECO:0000256" key="4">
    <source>
        <dbReference type="ARBA" id="ARBA00022729"/>
    </source>
</evidence>
<dbReference type="eggNOG" id="COG1653">
    <property type="taxonomic scope" value="Bacteria"/>
</dbReference>
<proteinExistence type="inferred from homology"/>
<feature type="signal peptide" evidence="6">
    <location>
        <begin position="1"/>
        <end position="27"/>
    </location>
</feature>
<organism evidence="7 9">
    <name type="scientific">[Clostridium] leptum DSM 753</name>
    <dbReference type="NCBI Taxonomy" id="428125"/>
    <lineage>
        <taxon>Bacteria</taxon>
        <taxon>Bacillati</taxon>
        <taxon>Bacillota</taxon>
        <taxon>Clostridia</taxon>
        <taxon>Eubacteriales</taxon>
        <taxon>Oscillospiraceae</taxon>
        <taxon>Oscillospiraceae incertae sedis</taxon>
    </lineage>
</organism>
<accession>A7VU67</accession>
<evidence type="ECO:0000256" key="3">
    <source>
        <dbReference type="ARBA" id="ARBA00022448"/>
    </source>
</evidence>
<comment type="similarity">
    <text evidence="2">Belongs to the bacterial solute-binding protein 1 family.</text>
</comment>
<keyword evidence="10" id="KW-1185">Reference proteome</keyword>
<dbReference type="Proteomes" id="UP000220611">
    <property type="component" value="Unassembled WGS sequence"/>
</dbReference>
<evidence type="ECO:0000256" key="6">
    <source>
        <dbReference type="SAM" id="SignalP"/>
    </source>
</evidence>
<feature type="region of interest" description="Disordered" evidence="5">
    <location>
        <begin position="30"/>
        <end position="51"/>
    </location>
</feature>
<dbReference type="Pfam" id="PF01547">
    <property type="entry name" value="SBP_bac_1"/>
    <property type="match status" value="1"/>
</dbReference>
<dbReference type="PANTHER" id="PTHR43649">
    <property type="entry name" value="ARABINOSE-BINDING PROTEIN-RELATED"/>
    <property type="match status" value="1"/>
</dbReference>
<keyword evidence="4 6" id="KW-0732">Signal</keyword>
<dbReference type="AlphaFoldDB" id="A7VU67"/>
<dbReference type="EMBL" id="ABCB02000019">
    <property type="protein sequence ID" value="EDO60517.1"/>
    <property type="molecule type" value="Genomic_DNA"/>
</dbReference>
<protein>
    <submittedName>
        <fullName evidence="7">ABC transporter, solute-binding protein</fullName>
    </submittedName>
</protein>
<evidence type="ECO:0000313" key="9">
    <source>
        <dbReference type="Proteomes" id="UP000003490"/>
    </source>
</evidence>
<dbReference type="HOGENOM" id="CLU_031285_12_0_9"/>
<evidence type="ECO:0000256" key="5">
    <source>
        <dbReference type="SAM" id="MobiDB-lite"/>
    </source>
</evidence>
<sequence length="462" mass="51730">MKMKKRITRAFGVLLALSLFTAMIGCAEDTGSSSESSGGTQNSSAAEENTEKVTIRILDQNTKNTDGMTAFVESIEAYAEEVSDRYIIEHEGIAGDDIKTAMKTYVAAGNTPDIVEYWNSASDSGSMMDAGVFLPIDEFFEASEELSEEDFLESHYYYHNGVSYGIPMDHALGVWLVNKNIFEEYNLEYPKTYDDIIEIGKVLSANGVITLAMGSKGGNPLHFPLSDLYGRMEGAEEEMNSISQTGIIKTDLFVEALTIIDEMRQAGCFPSDTITNGDWGPTLALYNEGRAAMYYLLSGNANAVTEEAYAWSEIIDHPQLTGELARDDQDDMGIMLGNKAMFICKEEWDKSDAKKEAIVDYLEFYFSDDMCQFYYDAKATQPAKIMEYKDDNAVPLAIDMKQYYEDRPNITKTAQIHMLTIPNDTVWAEYQSYLDEFLAGALTPEEYADKVQDSMDRNYKVP</sequence>
<reference evidence="7 9" key="1">
    <citation type="submission" date="2007-08" db="EMBL/GenBank/DDBJ databases">
        <title>Draft genome sequence of Clostridium leptum (DSM 753).</title>
        <authorList>
            <person name="Sudarsanam P."/>
            <person name="Ley R."/>
            <person name="Guruge J."/>
            <person name="Turnbaugh P.J."/>
            <person name="Mahowald M."/>
            <person name="Liep D."/>
            <person name="Gordon J."/>
        </authorList>
    </citation>
    <scope>NUCLEOTIDE SEQUENCE [LARGE SCALE GENOMIC DNA]</scope>
    <source>
        <strain evidence="7 9">DSM 753</strain>
    </source>
</reference>
<dbReference type="OrthoDB" id="41208at2"/>
<dbReference type="Proteomes" id="UP000003490">
    <property type="component" value="Unassembled WGS sequence"/>
</dbReference>
<dbReference type="InterPro" id="IPR006059">
    <property type="entry name" value="SBP"/>
</dbReference>
<dbReference type="SUPFAM" id="SSF53850">
    <property type="entry name" value="Periplasmic binding protein-like II"/>
    <property type="match status" value="1"/>
</dbReference>
<evidence type="ECO:0000313" key="8">
    <source>
        <dbReference type="EMBL" id="PEQ24243.1"/>
    </source>
</evidence>
<reference evidence="8 10" key="3">
    <citation type="submission" date="2017-07" db="EMBL/GenBank/DDBJ databases">
        <title>Prevalence of linear plasmids in Cutibacterium (Propionibacterium) acnes isolates obtained from prostatic tissue.</title>
        <authorList>
            <person name="Davidsson S."/>
            <person name="Carlsson J."/>
            <person name="Molling P."/>
            <person name="Andren O."/>
            <person name="Andersson S.-O."/>
            <person name="Brzuszkiewicz E."/>
            <person name="Poehlein A."/>
            <person name="Al-Zeer M."/>
            <person name="Brinkmann V."/>
            <person name="Scavenius C."/>
            <person name="Nazipi S."/>
            <person name="Soderquist B."/>
            <person name="Bruggemann H."/>
        </authorList>
    </citation>
    <scope>NUCLEOTIDE SEQUENCE [LARGE SCALE GENOMIC DNA]</scope>
    <source>
        <strain evidence="8 10">DSM 753</strain>
    </source>
</reference>
<dbReference type="PANTHER" id="PTHR43649:SF31">
    <property type="entry name" value="SN-GLYCEROL-3-PHOSPHATE-BINDING PERIPLASMIC PROTEIN UGPB"/>
    <property type="match status" value="1"/>
</dbReference>
<dbReference type="GO" id="GO:0030313">
    <property type="term" value="C:cell envelope"/>
    <property type="evidence" value="ECO:0007669"/>
    <property type="project" value="UniProtKB-SubCell"/>
</dbReference>
<evidence type="ECO:0000256" key="2">
    <source>
        <dbReference type="ARBA" id="ARBA00008520"/>
    </source>
</evidence>
<keyword evidence="3" id="KW-0813">Transport</keyword>
<gene>
    <name evidence="8" type="ORF">CH238_10215</name>
    <name evidence="7" type="ORF">CLOLEP_02113</name>
</gene>
<evidence type="ECO:0000313" key="7">
    <source>
        <dbReference type="EMBL" id="EDO60517.1"/>
    </source>
</evidence>
<evidence type="ECO:0000313" key="10">
    <source>
        <dbReference type="Proteomes" id="UP000220611"/>
    </source>
</evidence>
<feature type="chain" id="PRO_5041856755" evidence="6">
    <location>
        <begin position="28"/>
        <end position="462"/>
    </location>
</feature>
<comment type="caution">
    <text evidence="7">The sequence shown here is derived from an EMBL/GenBank/DDBJ whole genome shotgun (WGS) entry which is preliminary data.</text>
</comment>
<dbReference type="Gene3D" id="3.40.190.10">
    <property type="entry name" value="Periplasmic binding protein-like II"/>
    <property type="match status" value="2"/>
</dbReference>
<comment type="subcellular location">
    <subcellularLocation>
        <location evidence="1">Cell envelope</location>
    </subcellularLocation>
</comment>
<reference evidence="7 9" key="2">
    <citation type="submission" date="2007-08" db="EMBL/GenBank/DDBJ databases">
        <authorList>
            <person name="Fulton L."/>
            <person name="Clifton S."/>
            <person name="Fulton B."/>
            <person name="Xu J."/>
            <person name="Minx P."/>
            <person name="Pepin K.H."/>
            <person name="Johnson M."/>
            <person name="Thiruvilangam P."/>
            <person name="Bhonagiri V."/>
            <person name="Nash W.E."/>
            <person name="Wang C."/>
            <person name="Mardis E.R."/>
            <person name="Wilson R.K."/>
        </authorList>
    </citation>
    <scope>NUCLEOTIDE SEQUENCE [LARGE SCALE GENOMIC DNA]</scope>
    <source>
        <strain evidence="7 9">DSM 753</strain>
    </source>
</reference>
<dbReference type="EMBL" id="NOXF01000007">
    <property type="protein sequence ID" value="PEQ24243.1"/>
    <property type="molecule type" value="Genomic_DNA"/>
</dbReference>
<dbReference type="InterPro" id="IPR050490">
    <property type="entry name" value="Bact_solute-bd_prot1"/>
</dbReference>
<feature type="compositionally biased region" description="Low complexity" evidence="5">
    <location>
        <begin position="31"/>
        <end position="44"/>
    </location>
</feature>
<name>A7VU67_9FIRM</name>
<dbReference type="PROSITE" id="PS51257">
    <property type="entry name" value="PROKAR_LIPOPROTEIN"/>
    <property type="match status" value="1"/>
</dbReference>